<evidence type="ECO:0000259" key="21">
    <source>
        <dbReference type="PROSITE" id="PS50011"/>
    </source>
</evidence>
<evidence type="ECO:0000256" key="9">
    <source>
        <dbReference type="ARBA" id="ARBA00022840"/>
    </source>
</evidence>
<dbReference type="GO" id="GO:0051707">
    <property type="term" value="P:response to other organism"/>
    <property type="evidence" value="ECO:0007669"/>
    <property type="project" value="UniProtKB-ARBA"/>
</dbReference>
<dbReference type="FunFam" id="1.10.510.10:FF:000537">
    <property type="entry name" value="Putative receptor-like protein kinase"/>
    <property type="match status" value="1"/>
</dbReference>
<evidence type="ECO:0000259" key="22">
    <source>
        <dbReference type="PROSITE" id="PS50927"/>
    </source>
</evidence>
<dbReference type="GO" id="GO:0016020">
    <property type="term" value="C:membrane"/>
    <property type="evidence" value="ECO:0007669"/>
    <property type="project" value="UniProtKB-SubCell"/>
</dbReference>
<dbReference type="Gramene" id="TraesROB_scaffold_007984_01G000300.1">
    <property type="protein sequence ID" value="TraesROB_scaffold_007984_01G000300.1"/>
    <property type="gene ID" value="TraesROB_scaffold_007984_01G000300"/>
</dbReference>
<dbReference type="OMA" id="CPSHDEK"/>
<evidence type="ECO:0000256" key="4">
    <source>
        <dbReference type="ARBA" id="ARBA00022679"/>
    </source>
</evidence>
<reference evidence="24" key="2">
    <citation type="submission" date="2018-10" db="UniProtKB">
        <authorList>
            <consortium name="EnsemblPlants"/>
        </authorList>
    </citation>
    <scope>IDENTIFICATION</scope>
</reference>
<dbReference type="InterPro" id="IPR008271">
    <property type="entry name" value="Ser/Thr_kinase_AS"/>
</dbReference>
<dbReference type="SUPFAM" id="SSF57414">
    <property type="entry name" value="Hairpin loop containing domain-like"/>
    <property type="match status" value="1"/>
</dbReference>
<proteinExistence type="inferred from homology"/>
<evidence type="ECO:0000256" key="5">
    <source>
        <dbReference type="ARBA" id="ARBA00022692"/>
    </source>
</evidence>
<evidence type="ECO:0000256" key="10">
    <source>
        <dbReference type="ARBA" id="ARBA00022989"/>
    </source>
</evidence>
<dbReference type="OrthoDB" id="643280at2759"/>
<dbReference type="AlphaFoldDB" id="A0A3B6SLK7"/>
<comment type="similarity">
    <text evidence="17">Belongs to the protein kinase superfamily. Ser/Thr protein kinase family.</text>
</comment>
<evidence type="ECO:0000256" key="18">
    <source>
        <dbReference type="PROSITE-ProRule" id="PRU10141"/>
    </source>
</evidence>
<dbReference type="GO" id="GO:0106310">
    <property type="term" value="F:protein serine kinase activity"/>
    <property type="evidence" value="ECO:0007669"/>
    <property type="project" value="RHEA"/>
</dbReference>
<dbReference type="PROSITE" id="PS00107">
    <property type="entry name" value="PROTEIN_KINASE_ATP"/>
    <property type="match status" value="1"/>
</dbReference>
<dbReference type="EnsemblPlants" id="TraesCS7B02G356500.1">
    <property type="protein sequence ID" value="TraesCS7B02G356500.1.cds1"/>
    <property type="gene ID" value="TraesCS7B02G356500"/>
</dbReference>
<dbReference type="PANTHER" id="PTHR47974">
    <property type="entry name" value="OS07G0415500 PROTEIN"/>
    <property type="match status" value="1"/>
</dbReference>
<dbReference type="InterPro" id="IPR000719">
    <property type="entry name" value="Prot_kinase_dom"/>
</dbReference>
<keyword evidence="9 17" id="KW-0067">ATP-binding</keyword>
<dbReference type="SMR" id="A0A3B6SLK7"/>
<dbReference type="Gramene" id="TraesRN7B0100967700.1">
    <property type="protein sequence ID" value="TraesRN7B0100967700.1"/>
    <property type="gene ID" value="TraesRN7B0100967700"/>
</dbReference>
<dbReference type="Gramene" id="TraesKAR7B01G0403940.1">
    <property type="protein sequence ID" value="cds.TraesKAR7B01G0403940.1"/>
    <property type="gene ID" value="TraesKAR7B01G0403940"/>
</dbReference>
<evidence type="ECO:0000256" key="6">
    <source>
        <dbReference type="ARBA" id="ARBA00022729"/>
    </source>
</evidence>
<dbReference type="Gramene" id="TraesCS7B02G356500.1">
    <property type="protein sequence ID" value="TraesCS7B02G356500.1.cds1"/>
    <property type="gene ID" value="TraesCS7B02G356500"/>
</dbReference>
<evidence type="ECO:0000256" key="14">
    <source>
        <dbReference type="ARBA" id="ARBA00023180"/>
    </source>
</evidence>
<dbReference type="CDD" id="cd01098">
    <property type="entry name" value="PAN_AP_plant"/>
    <property type="match status" value="1"/>
</dbReference>
<keyword evidence="25" id="KW-1185">Reference proteome</keyword>
<dbReference type="CDD" id="cd00028">
    <property type="entry name" value="B_lectin"/>
    <property type="match status" value="1"/>
</dbReference>
<comment type="subcellular location">
    <subcellularLocation>
        <location evidence="1">Membrane</location>
        <topology evidence="1">Single-pass type I membrane protein</topology>
    </subcellularLocation>
</comment>
<comment type="catalytic activity">
    <reaction evidence="15 17">
        <text>L-threonyl-[protein] + ATP = O-phospho-L-threonyl-[protein] + ADP + H(+)</text>
        <dbReference type="Rhea" id="RHEA:46608"/>
        <dbReference type="Rhea" id="RHEA-COMP:11060"/>
        <dbReference type="Rhea" id="RHEA-COMP:11605"/>
        <dbReference type="ChEBI" id="CHEBI:15378"/>
        <dbReference type="ChEBI" id="CHEBI:30013"/>
        <dbReference type="ChEBI" id="CHEBI:30616"/>
        <dbReference type="ChEBI" id="CHEBI:61977"/>
        <dbReference type="ChEBI" id="CHEBI:456216"/>
        <dbReference type="EC" id="2.7.11.1"/>
    </reaction>
</comment>
<feature type="domain" description="Protein kinase" evidence="21">
    <location>
        <begin position="506"/>
        <end position="769"/>
    </location>
</feature>
<evidence type="ECO:0000313" key="25">
    <source>
        <dbReference type="Proteomes" id="UP000019116"/>
    </source>
</evidence>
<dbReference type="FunFam" id="3.30.200.20:FF:000178">
    <property type="entry name" value="serine/threonine-protein kinase PBS1-like"/>
    <property type="match status" value="1"/>
</dbReference>
<dbReference type="Pfam" id="PF01453">
    <property type="entry name" value="B_lectin"/>
    <property type="match status" value="1"/>
</dbReference>
<dbReference type="PROSITE" id="PS50927">
    <property type="entry name" value="BULB_LECTIN"/>
    <property type="match status" value="1"/>
</dbReference>
<dbReference type="SMART" id="SM00108">
    <property type="entry name" value="B_lectin"/>
    <property type="match status" value="1"/>
</dbReference>
<dbReference type="SUPFAM" id="SSF51110">
    <property type="entry name" value="alpha-D-mannose-specific plant lectins"/>
    <property type="match status" value="1"/>
</dbReference>
<evidence type="ECO:0000256" key="2">
    <source>
        <dbReference type="ARBA" id="ARBA00022527"/>
    </source>
</evidence>
<evidence type="ECO:0000259" key="23">
    <source>
        <dbReference type="PROSITE" id="PS50948"/>
    </source>
</evidence>
<evidence type="ECO:0000256" key="17">
    <source>
        <dbReference type="PIRNR" id="PIRNR000641"/>
    </source>
</evidence>
<evidence type="ECO:0000256" key="16">
    <source>
        <dbReference type="ARBA" id="ARBA00048679"/>
    </source>
</evidence>
<keyword evidence="7 17" id="KW-0547">Nucleotide-binding</keyword>
<dbReference type="PROSITE" id="PS00108">
    <property type="entry name" value="PROTEIN_KINASE_ST"/>
    <property type="match status" value="1"/>
</dbReference>
<dbReference type="InterPro" id="IPR036426">
    <property type="entry name" value="Bulb-type_lectin_dom_sf"/>
</dbReference>
<dbReference type="Gramene" id="TraesCLE_scaffold_007928_01G000400.1">
    <property type="protein sequence ID" value="TraesCLE_scaffold_007928_01G000400.1"/>
    <property type="gene ID" value="TraesCLE_scaffold_007928_01G000400"/>
</dbReference>
<dbReference type="Gene3D" id="2.90.10.30">
    <property type="match status" value="1"/>
</dbReference>
<comment type="catalytic activity">
    <reaction evidence="16 17">
        <text>L-seryl-[protein] + ATP = O-phospho-L-seryl-[protein] + ADP + H(+)</text>
        <dbReference type="Rhea" id="RHEA:17989"/>
        <dbReference type="Rhea" id="RHEA-COMP:9863"/>
        <dbReference type="Rhea" id="RHEA-COMP:11604"/>
        <dbReference type="ChEBI" id="CHEBI:15378"/>
        <dbReference type="ChEBI" id="CHEBI:29999"/>
        <dbReference type="ChEBI" id="CHEBI:30616"/>
        <dbReference type="ChEBI" id="CHEBI:83421"/>
        <dbReference type="ChEBI" id="CHEBI:456216"/>
        <dbReference type="EC" id="2.7.11.1"/>
    </reaction>
</comment>
<dbReference type="SMART" id="SM00473">
    <property type="entry name" value="PAN_AP"/>
    <property type="match status" value="1"/>
</dbReference>
<keyword evidence="2 17" id="KW-0723">Serine/threonine-protein kinase</keyword>
<keyword evidence="4 17" id="KW-0808">Transferase</keyword>
<keyword evidence="6 20" id="KW-0732">Signal</keyword>
<evidence type="ECO:0000256" key="8">
    <source>
        <dbReference type="ARBA" id="ARBA00022777"/>
    </source>
</evidence>
<evidence type="ECO:0000256" key="12">
    <source>
        <dbReference type="ARBA" id="ARBA00023157"/>
    </source>
</evidence>
<evidence type="ECO:0000256" key="7">
    <source>
        <dbReference type="ARBA" id="ARBA00022741"/>
    </source>
</evidence>
<protein>
    <recommendedName>
        <fullName evidence="17">Receptor-like serine/threonine-protein kinase</fullName>
        <ecNumber evidence="17">2.7.11.1</ecNumber>
    </recommendedName>
</protein>
<dbReference type="Gene3D" id="1.10.510.10">
    <property type="entry name" value="Transferase(Phosphotransferase) domain 1"/>
    <property type="match status" value="1"/>
</dbReference>
<dbReference type="InterPro" id="IPR003609">
    <property type="entry name" value="Pan_app"/>
</dbReference>
<dbReference type="GO" id="GO:0005524">
    <property type="term" value="F:ATP binding"/>
    <property type="evidence" value="ECO:0007669"/>
    <property type="project" value="UniProtKB-UniRule"/>
</dbReference>
<keyword evidence="3" id="KW-0245">EGF-like domain</keyword>
<dbReference type="Gene3D" id="3.30.200.20">
    <property type="entry name" value="Phosphorylase Kinase, domain 1"/>
    <property type="match status" value="1"/>
</dbReference>
<dbReference type="Gramene" id="TraesCAD_scaffold_008578_01G000200.1">
    <property type="protein sequence ID" value="TraesCAD_scaffold_008578_01G000200.1"/>
    <property type="gene ID" value="TraesCAD_scaffold_008578_01G000200"/>
</dbReference>
<dbReference type="InterPro" id="IPR017441">
    <property type="entry name" value="Protein_kinase_ATP_BS"/>
</dbReference>
<keyword evidence="11 19" id="KW-0472">Membrane</keyword>
<dbReference type="GO" id="GO:0004674">
    <property type="term" value="F:protein serine/threonine kinase activity"/>
    <property type="evidence" value="ECO:0007669"/>
    <property type="project" value="UniProtKB-KW"/>
</dbReference>
<evidence type="ECO:0000256" key="1">
    <source>
        <dbReference type="ARBA" id="ARBA00004479"/>
    </source>
</evidence>
<keyword evidence="13" id="KW-0675">Receptor</keyword>
<organism evidence="24">
    <name type="scientific">Triticum aestivum</name>
    <name type="common">Wheat</name>
    <dbReference type="NCBI Taxonomy" id="4565"/>
    <lineage>
        <taxon>Eukaryota</taxon>
        <taxon>Viridiplantae</taxon>
        <taxon>Streptophyta</taxon>
        <taxon>Embryophyta</taxon>
        <taxon>Tracheophyta</taxon>
        <taxon>Spermatophyta</taxon>
        <taxon>Magnoliopsida</taxon>
        <taxon>Liliopsida</taxon>
        <taxon>Poales</taxon>
        <taxon>Poaceae</taxon>
        <taxon>BOP clade</taxon>
        <taxon>Pooideae</taxon>
        <taxon>Triticodae</taxon>
        <taxon>Triticeae</taxon>
        <taxon>Triticinae</taxon>
        <taxon>Triticum</taxon>
    </lineage>
</organism>
<keyword evidence="12" id="KW-1015">Disulfide bond</keyword>
<feature type="domain" description="Bulb-type lectin" evidence="22">
    <location>
        <begin position="21"/>
        <end position="156"/>
    </location>
</feature>
<evidence type="ECO:0000256" key="15">
    <source>
        <dbReference type="ARBA" id="ARBA00047899"/>
    </source>
</evidence>
<evidence type="ECO:0000256" key="19">
    <source>
        <dbReference type="SAM" id="Phobius"/>
    </source>
</evidence>
<feature type="domain" description="Apple" evidence="23">
    <location>
        <begin position="346"/>
        <end position="428"/>
    </location>
</feature>
<dbReference type="InterPro" id="IPR000858">
    <property type="entry name" value="S_locus_glycoprot_dom"/>
</dbReference>
<dbReference type="Gramene" id="TraesWEE_scaffold_023235_01G000500.1">
    <property type="protein sequence ID" value="TraesWEE_scaffold_023235_01G000500.1"/>
    <property type="gene ID" value="TraesWEE_scaffold_023235_01G000500"/>
</dbReference>
<dbReference type="InterPro" id="IPR011009">
    <property type="entry name" value="Kinase-like_dom_sf"/>
</dbReference>
<dbReference type="PANTHER" id="PTHR47974:SF19">
    <property type="entry name" value="RECEPTOR-LIKE SERINE_THREONINE-PROTEIN KINASE"/>
    <property type="match status" value="1"/>
</dbReference>
<dbReference type="InterPro" id="IPR024171">
    <property type="entry name" value="SRK-like_kinase"/>
</dbReference>
<feature type="signal peptide" evidence="20">
    <location>
        <begin position="1"/>
        <end position="21"/>
    </location>
</feature>
<dbReference type="Pfam" id="PF00954">
    <property type="entry name" value="S_locus_glycop"/>
    <property type="match status" value="1"/>
</dbReference>
<keyword evidence="10 19" id="KW-1133">Transmembrane helix</keyword>
<evidence type="ECO:0000256" key="20">
    <source>
        <dbReference type="SAM" id="SignalP"/>
    </source>
</evidence>
<dbReference type="EC" id="2.7.11.1" evidence="17"/>
<dbReference type="SMART" id="SM00220">
    <property type="entry name" value="S_TKc"/>
    <property type="match status" value="1"/>
</dbReference>
<dbReference type="InterPro" id="IPR001480">
    <property type="entry name" value="Bulb-type_lectin_dom"/>
</dbReference>
<accession>A0A3B6SLK7</accession>
<sequence>MSVMFIATCVALALCFAVGAAAKVSARRPLRGNDTLVSAQGRFELGLFSPAGSSDGRFYLGIWYKNIPGQTVVWVGNRATPLSGVASAELRVSAADGNLELVGPTNASALPVVVWSSNLSSSSLSSSRGSNTVEIRDDGNLVLVDGGNSSTVLWQSFDHPTDTHVPGAWIGENKLTGEYQTLTSWRNAQDPAPGMFTDMIDPNGTSEFFYMWNRSRAYWRSGVWTWKVFERLPDATGSITSYEETSAYRRLTNVITDNTTITRLVLDLTGQAKLYIWVPARQSWQLFWTAPTMQCQVYALCGAFGICDQRSQLPCRCPPGFAPVSEGDWTLSDWSGGCRRSSQLTCAHNGSTADGFLALPNVKLPDESVSVAVAQSKAECESTCQKNCSCQAYAFSAGDVGCTVWYGEIRNLEQLYVDSDVSGSDLHLRLSEAGLQVLHGSDRKKRGRKLWLVFGIPLVGVVALGASVILAWRILLARRRRLARMENEKGSSLAVYSYGDLRAATKNFSERLGGGSFGSVYRGVLKRHKGDNIIQVQVAVKKLESLGGRQGDKQFRAEVNTLGLIQHVNLVRLFGFCPSHDEKMLVYEYMARGSLDRYLFGSGASRSWRERYNIMVGVARGLAYLHHGCQECIIHCDIKPENILLDEDMSPRIADFGMAKLVGRDFSRALTTMRGTIGYLAPEWISGQPISAKADVYSFGMVLFELISGRRNSEGYSAVEAAGSGSSDSWTFFPVWALGKVMEGEVGAVADPRLRGNVSPEELERACWVACWCIRTKRGNGRPWRRSFRRWRAPSRFTRRQFRGLCSTSSRSCNPPGAATQIFLYIVQVMRKHVCRLKLPIQTRRSSHRYVLLSKHVWKSSDDIRK</sequence>
<evidence type="ECO:0000256" key="3">
    <source>
        <dbReference type="ARBA" id="ARBA00022536"/>
    </source>
</evidence>
<feature type="binding site" evidence="18">
    <location>
        <position position="542"/>
    </location>
    <ligand>
        <name>ATP</name>
        <dbReference type="ChEBI" id="CHEBI:30616"/>
    </ligand>
</feature>
<dbReference type="PROSITE" id="PS50948">
    <property type="entry name" value="PAN"/>
    <property type="match status" value="1"/>
</dbReference>
<name>A0A3B6SLK7_WHEAT</name>
<reference evidence="24" key="1">
    <citation type="submission" date="2018-08" db="EMBL/GenBank/DDBJ databases">
        <authorList>
            <person name="Rossello M."/>
        </authorList>
    </citation>
    <scope>NUCLEOTIDE SEQUENCE [LARGE SCALE GENOMIC DNA]</scope>
    <source>
        <strain evidence="24">cv. Chinese Spring</strain>
    </source>
</reference>
<evidence type="ECO:0000256" key="13">
    <source>
        <dbReference type="ARBA" id="ARBA00023170"/>
    </source>
</evidence>
<evidence type="ECO:0000256" key="11">
    <source>
        <dbReference type="ARBA" id="ARBA00023136"/>
    </source>
</evidence>
<dbReference type="Pfam" id="PF00069">
    <property type="entry name" value="Pkinase"/>
    <property type="match status" value="1"/>
</dbReference>
<dbReference type="Pfam" id="PF08276">
    <property type="entry name" value="PAN_2"/>
    <property type="match status" value="1"/>
</dbReference>
<keyword evidence="8 17" id="KW-0418">Kinase</keyword>
<dbReference type="PROSITE" id="PS50011">
    <property type="entry name" value="PROTEIN_KINASE_DOM"/>
    <property type="match status" value="1"/>
</dbReference>
<keyword evidence="5 19" id="KW-0812">Transmembrane</keyword>
<evidence type="ECO:0000313" key="24">
    <source>
        <dbReference type="EnsemblPlants" id="TraesCS7B02G356500.1.cds1"/>
    </source>
</evidence>
<dbReference type="Gramene" id="TraesCS7B03G0959800.1">
    <property type="protein sequence ID" value="TraesCS7B03G0959800.1.CDS1"/>
    <property type="gene ID" value="TraesCS7B03G0959800"/>
</dbReference>
<dbReference type="Proteomes" id="UP000019116">
    <property type="component" value="Chromosome 7B"/>
</dbReference>
<keyword evidence="14" id="KW-0325">Glycoprotein</keyword>
<dbReference type="STRING" id="4565.A0A3B6SLK7"/>
<dbReference type="GO" id="GO:0048544">
    <property type="term" value="P:recognition of pollen"/>
    <property type="evidence" value="ECO:0007669"/>
    <property type="project" value="InterPro"/>
</dbReference>
<feature type="transmembrane region" description="Helical" evidence="19">
    <location>
        <begin position="450"/>
        <end position="475"/>
    </location>
</feature>
<dbReference type="PIRSF" id="PIRSF000641">
    <property type="entry name" value="SRK"/>
    <property type="match status" value="1"/>
</dbReference>
<feature type="chain" id="PRO_5043180827" description="Receptor-like serine/threonine-protein kinase" evidence="20">
    <location>
        <begin position="22"/>
        <end position="866"/>
    </location>
</feature>
<dbReference type="SUPFAM" id="SSF56112">
    <property type="entry name" value="Protein kinase-like (PK-like)"/>
    <property type="match status" value="1"/>
</dbReference>